<protein>
    <submittedName>
        <fullName evidence="1">Ubiquitin thioesterase OTU1</fullName>
    </submittedName>
</protein>
<accession>A0A1D2MS66</accession>
<sequence length="199" mass="22499">MASFFQADHNERIKGASARTANGDTVVCKRSKRRLPPIIKKDKGNWLPEADSWMVKRFGDINDNCFFTSIDGMAGCHMSGKPRTSTPSSTAKRFSEMLKENISPILPHQTVLSKPTKTLKKLGYPLLSSTKLSHAFNYDRLTTSAVHLCQDRLGFQFEADECEELQSWIFRRNAHQTSVTENSFLIEKLENTGEENPTN</sequence>
<evidence type="ECO:0000313" key="1">
    <source>
        <dbReference type="EMBL" id="ODM95644.1"/>
    </source>
</evidence>
<dbReference type="EMBL" id="LJIJ01000640">
    <property type="protein sequence ID" value="ODM95644.1"/>
    <property type="molecule type" value="Genomic_DNA"/>
</dbReference>
<name>A0A1D2MS66_ORCCI</name>
<gene>
    <name evidence="1" type="ORF">Ocin01_11036</name>
</gene>
<proteinExistence type="predicted"/>
<evidence type="ECO:0000313" key="2">
    <source>
        <dbReference type="Proteomes" id="UP000094527"/>
    </source>
</evidence>
<comment type="caution">
    <text evidence="1">The sequence shown here is derived from an EMBL/GenBank/DDBJ whole genome shotgun (WGS) entry which is preliminary data.</text>
</comment>
<organism evidence="1 2">
    <name type="scientific">Orchesella cincta</name>
    <name type="common">Springtail</name>
    <name type="synonym">Podura cincta</name>
    <dbReference type="NCBI Taxonomy" id="48709"/>
    <lineage>
        <taxon>Eukaryota</taxon>
        <taxon>Metazoa</taxon>
        <taxon>Ecdysozoa</taxon>
        <taxon>Arthropoda</taxon>
        <taxon>Hexapoda</taxon>
        <taxon>Collembola</taxon>
        <taxon>Entomobryomorpha</taxon>
        <taxon>Entomobryoidea</taxon>
        <taxon>Orchesellidae</taxon>
        <taxon>Orchesellinae</taxon>
        <taxon>Orchesella</taxon>
    </lineage>
</organism>
<reference evidence="1 2" key="1">
    <citation type="journal article" date="2016" name="Genome Biol. Evol.">
        <title>Gene Family Evolution Reflects Adaptation to Soil Environmental Stressors in the Genome of the Collembolan Orchesella cincta.</title>
        <authorList>
            <person name="Faddeeva-Vakhrusheva A."/>
            <person name="Derks M.F."/>
            <person name="Anvar S.Y."/>
            <person name="Agamennone V."/>
            <person name="Suring W."/>
            <person name="Smit S."/>
            <person name="van Straalen N.M."/>
            <person name="Roelofs D."/>
        </authorList>
    </citation>
    <scope>NUCLEOTIDE SEQUENCE [LARGE SCALE GENOMIC DNA]</scope>
    <source>
        <tissue evidence="1">Mixed pool</tissue>
    </source>
</reference>
<keyword evidence="2" id="KW-1185">Reference proteome</keyword>
<dbReference type="Proteomes" id="UP000094527">
    <property type="component" value="Unassembled WGS sequence"/>
</dbReference>
<dbReference type="AlphaFoldDB" id="A0A1D2MS66"/>